<comment type="similarity">
    <text evidence="2 11">Belongs to the TIM21 family.</text>
</comment>
<proteinExistence type="inferred from homology"/>
<keyword evidence="11" id="KW-0811">Translocation</keyword>
<evidence type="ECO:0000256" key="4">
    <source>
        <dbReference type="ARBA" id="ARBA00022692"/>
    </source>
</evidence>
<name>A0A517L286_9PEZI</name>
<dbReference type="Proteomes" id="UP000316270">
    <property type="component" value="Chromosome 3"/>
</dbReference>
<evidence type="ECO:0000313" key="12">
    <source>
        <dbReference type="EMBL" id="QDS69741.1"/>
    </source>
</evidence>
<accession>A0A517L286</accession>
<dbReference type="FunFam" id="3.10.450.320:FF:000002">
    <property type="entry name" value="Mitochondrial import inner membrane translocase subunit tim21"/>
    <property type="match status" value="1"/>
</dbReference>
<evidence type="ECO:0000256" key="1">
    <source>
        <dbReference type="ARBA" id="ARBA00004434"/>
    </source>
</evidence>
<evidence type="ECO:0000256" key="7">
    <source>
        <dbReference type="ARBA" id="ARBA00022989"/>
    </source>
</evidence>
<evidence type="ECO:0000256" key="8">
    <source>
        <dbReference type="ARBA" id="ARBA00023128"/>
    </source>
</evidence>
<keyword evidence="11" id="KW-0653">Protein transport</keyword>
<keyword evidence="5 11" id="KW-0999">Mitochondrion inner membrane</keyword>
<dbReference type="Pfam" id="PF08294">
    <property type="entry name" value="TIM21"/>
    <property type="match status" value="1"/>
</dbReference>
<keyword evidence="8 11" id="KW-0496">Mitochondrion</keyword>
<comment type="subcellular location">
    <subcellularLocation>
        <location evidence="1 11">Mitochondrion inner membrane</location>
        <topology evidence="1 11">Single-pass membrane protein</topology>
    </subcellularLocation>
</comment>
<comment type="subunit">
    <text evidence="11">Component of the TIM23 complex.</text>
</comment>
<evidence type="ECO:0000256" key="9">
    <source>
        <dbReference type="ARBA" id="ARBA00023136"/>
    </source>
</evidence>
<evidence type="ECO:0000256" key="5">
    <source>
        <dbReference type="ARBA" id="ARBA00022792"/>
    </source>
</evidence>
<evidence type="ECO:0000313" key="13">
    <source>
        <dbReference type="Proteomes" id="UP000316270"/>
    </source>
</evidence>
<dbReference type="Gene3D" id="3.10.450.320">
    <property type="entry name" value="Mitochondrial import inner membrane translocase subunit Tim21"/>
    <property type="match status" value="1"/>
</dbReference>
<keyword evidence="11" id="KW-0813">Transport</keyword>
<dbReference type="GO" id="GO:0030150">
    <property type="term" value="P:protein import into mitochondrial matrix"/>
    <property type="evidence" value="ECO:0007669"/>
    <property type="project" value="UniProtKB-UniRule"/>
</dbReference>
<evidence type="ECO:0000256" key="6">
    <source>
        <dbReference type="ARBA" id="ARBA00022946"/>
    </source>
</evidence>
<dbReference type="EMBL" id="CP042187">
    <property type="protein sequence ID" value="QDS69741.1"/>
    <property type="molecule type" value="Genomic_DNA"/>
</dbReference>
<reference evidence="12 13" key="1">
    <citation type="submission" date="2019-07" db="EMBL/GenBank/DDBJ databases">
        <title>Finished genome of Venturia effusa.</title>
        <authorList>
            <person name="Young C.A."/>
            <person name="Cox M.P."/>
            <person name="Ganley A.R.D."/>
            <person name="David W.J."/>
        </authorList>
    </citation>
    <scope>NUCLEOTIDE SEQUENCE [LARGE SCALE GENOMIC DNA]</scope>
    <source>
        <strain evidence="13">albino</strain>
    </source>
</reference>
<dbReference type="PANTHER" id="PTHR13032:SF6">
    <property type="entry name" value="MITOCHONDRIAL IMPORT INNER MEMBRANE TRANSLOCASE SUBUNIT TIM21"/>
    <property type="match status" value="1"/>
</dbReference>
<dbReference type="AlphaFoldDB" id="A0A517L286"/>
<comment type="function">
    <text evidence="10">Essential component of the TIM23 complex, a complex that mediates the translocation of transit peptide-containing proteins across the mitochondrial inner membrane. Required to keep the TOM and the TIM23 complexes in close contact. At some point, it is released from the TOM23 complex to allow protein translocation into the mitochondrial matrix.</text>
</comment>
<evidence type="ECO:0000256" key="11">
    <source>
        <dbReference type="RuleBase" id="RU367142"/>
    </source>
</evidence>
<dbReference type="InterPro" id="IPR038552">
    <property type="entry name" value="Tim21_IMS_sf"/>
</dbReference>
<dbReference type="GO" id="GO:0005744">
    <property type="term" value="C:TIM23 mitochondrial import inner membrane translocase complex"/>
    <property type="evidence" value="ECO:0007669"/>
    <property type="project" value="UniProtKB-UniRule"/>
</dbReference>
<evidence type="ECO:0000256" key="2">
    <source>
        <dbReference type="ARBA" id="ARBA00010867"/>
    </source>
</evidence>
<keyword evidence="13" id="KW-1185">Reference proteome</keyword>
<protein>
    <recommendedName>
        <fullName evidence="3 11">Mitochondrial import inner membrane translocase subunit Tim21</fullName>
    </recommendedName>
</protein>
<keyword evidence="6" id="KW-0809">Transit peptide</keyword>
<keyword evidence="9 11" id="KW-0472">Membrane</keyword>
<sequence>MASQSYPFERLFPTHPNSISITIHEVSDGIMATLLRSSLIHANRPQAISLLRTYATSSSNTPPLKSSNHTRITTFNDDGRVNWNRLSTREKAARSTQQSFNFLVILAGVLMTGAVSYLMYTEVFSLDSKTSQFNYAVSRIKDSRECVSLLCGPGGRANDIKAYGEGSNWNRWNRNRAIASSSSVDRAGNENLHIHFNVEGPAGRGVVRVHLVRPKAGGNWEYKVLALDVPGHERVWLENKDKKFGVDKKNGTMFGIKWW</sequence>
<dbReference type="InterPro" id="IPR013261">
    <property type="entry name" value="Tim21"/>
</dbReference>
<keyword evidence="7 11" id="KW-1133">Transmembrane helix</keyword>
<dbReference type="PANTHER" id="PTHR13032">
    <property type="entry name" value="MITOCHONDRIAL IMPORT INNER MEMBRANE TRANSLOCASE SUBUNIT TIM21"/>
    <property type="match status" value="1"/>
</dbReference>
<evidence type="ECO:0000256" key="10">
    <source>
        <dbReference type="ARBA" id="ARBA00060204"/>
    </source>
</evidence>
<evidence type="ECO:0000256" key="3">
    <source>
        <dbReference type="ARBA" id="ARBA00020726"/>
    </source>
</evidence>
<dbReference type="STRING" id="50376.A0A517L286"/>
<gene>
    <name evidence="12" type="ORF">FKW77_010068</name>
</gene>
<keyword evidence="4 11" id="KW-0812">Transmembrane</keyword>
<organism evidence="12 13">
    <name type="scientific">Venturia effusa</name>
    <dbReference type="NCBI Taxonomy" id="50376"/>
    <lineage>
        <taxon>Eukaryota</taxon>
        <taxon>Fungi</taxon>
        <taxon>Dikarya</taxon>
        <taxon>Ascomycota</taxon>
        <taxon>Pezizomycotina</taxon>
        <taxon>Dothideomycetes</taxon>
        <taxon>Pleosporomycetidae</taxon>
        <taxon>Venturiales</taxon>
        <taxon>Venturiaceae</taxon>
        <taxon>Venturia</taxon>
    </lineage>
</organism>
<dbReference type="OrthoDB" id="436405at2759"/>
<feature type="transmembrane region" description="Helical" evidence="11">
    <location>
        <begin position="99"/>
        <end position="120"/>
    </location>
</feature>